<evidence type="ECO:0000259" key="1">
    <source>
        <dbReference type="Pfam" id="PF03372"/>
    </source>
</evidence>
<dbReference type="GO" id="GO:0006506">
    <property type="term" value="P:GPI anchor biosynthetic process"/>
    <property type="evidence" value="ECO:0007669"/>
    <property type="project" value="TreeGrafter"/>
</dbReference>
<dbReference type="SUPFAM" id="SSF56219">
    <property type="entry name" value="DNase I-like"/>
    <property type="match status" value="1"/>
</dbReference>
<organism evidence="2 3">
    <name type="scientific">Nitrosomonas mobilis</name>
    <dbReference type="NCBI Taxonomy" id="51642"/>
    <lineage>
        <taxon>Bacteria</taxon>
        <taxon>Pseudomonadati</taxon>
        <taxon>Pseudomonadota</taxon>
        <taxon>Betaproteobacteria</taxon>
        <taxon>Nitrosomonadales</taxon>
        <taxon>Nitrosomonadaceae</taxon>
        <taxon>Nitrosomonas</taxon>
    </lineage>
</organism>
<feature type="domain" description="Endonuclease/exonuclease/phosphatase" evidence="1">
    <location>
        <begin position="12"/>
        <end position="244"/>
    </location>
</feature>
<dbReference type="GO" id="GO:0016020">
    <property type="term" value="C:membrane"/>
    <property type="evidence" value="ECO:0007669"/>
    <property type="project" value="GOC"/>
</dbReference>
<name>A0A1G5SAC2_9PROT</name>
<evidence type="ECO:0000313" key="3">
    <source>
        <dbReference type="Proteomes" id="UP000198729"/>
    </source>
</evidence>
<accession>A0A1G5SAC2</accession>
<proteinExistence type="predicted"/>
<dbReference type="Pfam" id="PF03372">
    <property type="entry name" value="Exo_endo_phos"/>
    <property type="match status" value="1"/>
</dbReference>
<keyword evidence="2" id="KW-0378">Hydrolase</keyword>
<dbReference type="Proteomes" id="UP000198729">
    <property type="component" value="Unassembled WGS sequence"/>
</dbReference>
<dbReference type="AlphaFoldDB" id="A0A1G5SAC2"/>
<reference evidence="2 3" key="1">
    <citation type="submission" date="2016-10" db="EMBL/GenBank/DDBJ databases">
        <authorList>
            <person name="de Groot N.N."/>
        </authorList>
    </citation>
    <scope>NUCLEOTIDE SEQUENCE [LARGE SCALE GENOMIC DNA]</scope>
    <source>
        <strain evidence="2">1</strain>
    </source>
</reference>
<dbReference type="PANTHER" id="PTHR14859">
    <property type="entry name" value="CALCOFLUOR WHITE HYPERSENSITIVE PROTEIN PRECURSOR"/>
    <property type="match status" value="1"/>
</dbReference>
<dbReference type="PANTHER" id="PTHR14859:SF15">
    <property type="entry name" value="ENDONUCLEASE_EXONUCLEASE_PHOSPHATASE DOMAIN-CONTAINING PROTEIN"/>
    <property type="match status" value="1"/>
</dbReference>
<dbReference type="InterPro" id="IPR051916">
    <property type="entry name" value="GPI-anchor_lipid_remodeler"/>
</dbReference>
<dbReference type="EMBL" id="FMWO01000011">
    <property type="protein sequence ID" value="SCZ84154.1"/>
    <property type="molecule type" value="Genomic_DNA"/>
</dbReference>
<dbReference type="InterPro" id="IPR005135">
    <property type="entry name" value="Endo/exonuclease/phosphatase"/>
</dbReference>
<evidence type="ECO:0000313" key="2">
    <source>
        <dbReference type="EMBL" id="SCZ84154.1"/>
    </source>
</evidence>
<protein>
    <submittedName>
        <fullName evidence="2">Putative metal-dependent hydrolase</fullName>
    </submittedName>
</protein>
<dbReference type="GO" id="GO:0016787">
    <property type="term" value="F:hydrolase activity"/>
    <property type="evidence" value="ECO:0007669"/>
    <property type="project" value="UniProtKB-KW"/>
</dbReference>
<gene>
    <name evidence="2" type="primary">ybhP</name>
    <name evidence="2" type="ORF">NSMM_1080004</name>
</gene>
<keyword evidence="3" id="KW-1185">Reference proteome</keyword>
<dbReference type="InterPro" id="IPR036691">
    <property type="entry name" value="Endo/exonu/phosph_ase_sf"/>
</dbReference>
<dbReference type="Gene3D" id="3.60.10.10">
    <property type="entry name" value="Endonuclease/exonuclease/phosphatase"/>
    <property type="match status" value="1"/>
</dbReference>
<dbReference type="STRING" id="51642.NSMM_1080004"/>
<sequence>MSLMSNKTLHIATYNIHKGLSCFNQRVILHELRDRLRGLGVDIIFLQEVIGAHSRLAFRFQNWPEISQYEFLADSIWPDYAYGRNAVYDHGHHGNAILSRFPILRWENEDISAHRFESRGLLHCEIAIPGWEDTLHCICVHLGLFRRGQGQQLQAMEKRIRQLVPANAPLVVAGDFNDWRGTANRLLPDRLQLTEVFQHAHGKSARSFPSFLPLLRLDRIYIRGFNVKHARVLQNRLWSGISDHTALSANIERL</sequence>